<sequence length="160" mass="18558">MKNFNEVGKITLAYFISTIVYMIVLNLVVKDELITTRESLRVEWVGTLAFSLVLLLLVWIFKMKFKTFLIFLGIIFLLFIPLTINRESIWNSLWSTPDTPVFIYLTSLSLLTTLPFHGLIWSLTGYRCLDLLNIIFPSYLIIMGILGYIITKIRGLIKKE</sequence>
<feature type="transmembrane region" description="Helical" evidence="1">
    <location>
        <begin position="41"/>
        <end position="61"/>
    </location>
</feature>
<evidence type="ECO:0000256" key="1">
    <source>
        <dbReference type="SAM" id="Phobius"/>
    </source>
</evidence>
<dbReference type="RefSeq" id="WP_060795657.1">
    <property type="nucleotide sequence ID" value="NZ_CATNWN010000002.1"/>
</dbReference>
<dbReference type="Proteomes" id="UP000070646">
    <property type="component" value="Unassembled WGS sequence"/>
</dbReference>
<proteinExistence type="predicted"/>
<keyword evidence="1" id="KW-1133">Transmembrane helix</keyword>
<accession>A0A133N6U2</accession>
<dbReference type="EMBL" id="LRPU01000071">
    <property type="protein sequence ID" value="KXA12026.1"/>
    <property type="molecule type" value="Genomic_DNA"/>
</dbReference>
<organism evidence="2 3">
    <name type="scientific">Clostridium perfringens</name>
    <dbReference type="NCBI Taxonomy" id="1502"/>
    <lineage>
        <taxon>Bacteria</taxon>
        <taxon>Bacillati</taxon>
        <taxon>Bacillota</taxon>
        <taxon>Clostridia</taxon>
        <taxon>Eubacteriales</taxon>
        <taxon>Clostridiaceae</taxon>
        <taxon>Clostridium</taxon>
    </lineage>
</organism>
<dbReference type="AlphaFoldDB" id="A0A133N6U2"/>
<keyword evidence="1" id="KW-0472">Membrane</keyword>
<keyword evidence="1" id="KW-0812">Transmembrane</keyword>
<feature type="transmembrane region" description="Helical" evidence="1">
    <location>
        <begin position="68"/>
        <end position="84"/>
    </location>
</feature>
<feature type="transmembrane region" description="Helical" evidence="1">
    <location>
        <begin position="104"/>
        <end position="124"/>
    </location>
</feature>
<feature type="transmembrane region" description="Helical" evidence="1">
    <location>
        <begin position="12"/>
        <end position="29"/>
    </location>
</feature>
<evidence type="ECO:0000313" key="3">
    <source>
        <dbReference type="Proteomes" id="UP000070646"/>
    </source>
</evidence>
<feature type="transmembrane region" description="Helical" evidence="1">
    <location>
        <begin position="131"/>
        <end position="150"/>
    </location>
</feature>
<reference evidence="2 3" key="1">
    <citation type="submission" date="2016-01" db="EMBL/GenBank/DDBJ databases">
        <authorList>
            <person name="Oliw E.H."/>
        </authorList>
    </citation>
    <scope>NUCLEOTIDE SEQUENCE [LARGE SCALE GENOMIC DNA]</scope>
    <source>
        <strain evidence="2 3">MJR7757A</strain>
    </source>
</reference>
<protein>
    <submittedName>
        <fullName evidence="2">Uncharacterized protein</fullName>
    </submittedName>
</protein>
<dbReference type="PATRIC" id="fig|1502.174.peg.1544"/>
<evidence type="ECO:0000313" key="2">
    <source>
        <dbReference type="EMBL" id="KXA12026.1"/>
    </source>
</evidence>
<gene>
    <name evidence="2" type="ORF">HMPREF3222_01533</name>
</gene>
<name>A0A133N6U2_CLOPF</name>
<comment type="caution">
    <text evidence="2">The sequence shown here is derived from an EMBL/GenBank/DDBJ whole genome shotgun (WGS) entry which is preliminary data.</text>
</comment>